<dbReference type="Pfam" id="PF00579">
    <property type="entry name" value="tRNA-synt_1b"/>
    <property type="match status" value="1"/>
</dbReference>
<accession>A0AAV5VPN7</accession>
<dbReference type="Proteomes" id="UP001432322">
    <property type="component" value="Unassembled WGS sequence"/>
</dbReference>
<evidence type="ECO:0000256" key="2">
    <source>
        <dbReference type="ARBA" id="ARBA00005594"/>
    </source>
</evidence>
<evidence type="ECO:0000256" key="1">
    <source>
        <dbReference type="ARBA" id="ARBA00004173"/>
    </source>
</evidence>
<dbReference type="EMBL" id="BTSY01000003">
    <property type="protein sequence ID" value="GMT20556.1"/>
    <property type="molecule type" value="Genomic_DNA"/>
</dbReference>
<organism evidence="11 12">
    <name type="scientific">Pristionchus fissidentatus</name>
    <dbReference type="NCBI Taxonomy" id="1538716"/>
    <lineage>
        <taxon>Eukaryota</taxon>
        <taxon>Metazoa</taxon>
        <taxon>Ecdysozoa</taxon>
        <taxon>Nematoda</taxon>
        <taxon>Chromadorea</taxon>
        <taxon>Rhabditida</taxon>
        <taxon>Rhabditina</taxon>
        <taxon>Diplogasteromorpha</taxon>
        <taxon>Diplogasteroidea</taxon>
        <taxon>Neodiplogasteridae</taxon>
        <taxon>Pristionchus</taxon>
    </lineage>
</organism>
<name>A0AAV5VPN7_9BILA</name>
<evidence type="ECO:0000256" key="3">
    <source>
        <dbReference type="ARBA" id="ARBA00013161"/>
    </source>
</evidence>
<evidence type="ECO:0000256" key="7">
    <source>
        <dbReference type="ARBA" id="ARBA00022917"/>
    </source>
</evidence>
<evidence type="ECO:0000256" key="10">
    <source>
        <dbReference type="RuleBase" id="RU363036"/>
    </source>
</evidence>
<comment type="subcellular location">
    <subcellularLocation>
        <location evidence="1">Mitochondrion</location>
    </subcellularLocation>
</comment>
<keyword evidence="6 10" id="KW-0067">ATP-binding</keyword>
<protein>
    <recommendedName>
        <fullName evidence="3">tryptophan--tRNA ligase</fullName>
        <ecNumber evidence="3">6.1.1.2</ecNumber>
    </recommendedName>
    <alternativeName>
        <fullName evidence="9">Tryptophanyl-tRNA synthetase</fullName>
    </alternativeName>
</protein>
<dbReference type="NCBIfam" id="TIGR00233">
    <property type="entry name" value="trpS"/>
    <property type="match status" value="1"/>
</dbReference>
<dbReference type="PRINTS" id="PR01039">
    <property type="entry name" value="TRNASYNTHTRP"/>
</dbReference>
<dbReference type="InterPro" id="IPR002306">
    <property type="entry name" value="Trp-tRNA-ligase"/>
</dbReference>
<dbReference type="CDD" id="cd00806">
    <property type="entry name" value="TrpRS_core"/>
    <property type="match status" value="1"/>
</dbReference>
<keyword evidence="7 10" id="KW-0648">Protein biosynthesis</keyword>
<comment type="caution">
    <text evidence="11">The sequence shown here is derived from an EMBL/GenBank/DDBJ whole genome shotgun (WGS) entry which is preliminary data.</text>
</comment>
<evidence type="ECO:0000256" key="4">
    <source>
        <dbReference type="ARBA" id="ARBA00022598"/>
    </source>
</evidence>
<keyword evidence="4 10" id="KW-0436">Ligase</keyword>
<dbReference type="GO" id="GO:0005524">
    <property type="term" value="F:ATP binding"/>
    <property type="evidence" value="ECO:0007669"/>
    <property type="project" value="UniProtKB-KW"/>
</dbReference>
<dbReference type="InterPro" id="IPR002305">
    <property type="entry name" value="aa-tRNA-synth_Ic"/>
</dbReference>
<keyword evidence="8 10" id="KW-0030">Aminoacyl-tRNA synthetase</keyword>
<dbReference type="Gene3D" id="1.10.240.10">
    <property type="entry name" value="Tyrosyl-Transfer RNA Synthetase"/>
    <property type="match status" value="1"/>
</dbReference>
<dbReference type="FunFam" id="1.10.240.10:FF:000002">
    <property type="entry name" value="Tryptophan--tRNA ligase"/>
    <property type="match status" value="1"/>
</dbReference>
<dbReference type="GO" id="GO:0070183">
    <property type="term" value="P:mitochondrial tryptophanyl-tRNA aminoacylation"/>
    <property type="evidence" value="ECO:0007669"/>
    <property type="project" value="TreeGrafter"/>
</dbReference>
<dbReference type="SUPFAM" id="SSF52374">
    <property type="entry name" value="Nucleotidylyl transferase"/>
    <property type="match status" value="1"/>
</dbReference>
<dbReference type="PROSITE" id="PS00178">
    <property type="entry name" value="AA_TRNA_LIGASE_I"/>
    <property type="match status" value="1"/>
</dbReference>
<dbReference type="Gene3D" id="3.40.50.620">
    <property type="entry name" value="HUPs"/>
    <property type="match status" value="1"/>
</dbReference>
<feature type="non-terminal residue" evidence="11">
    <location>
        <position position="1"/>
    </location>
</feature>
<evidence type="ECO:0000256" key="8">
    <source>
        <dbReference type="ARBA" id="ARBA00023146"/>
    </source>
</evidence>
<comment type="similarity">
    <text evidence="2 10">Belongs to the class-I aminoacyl-tRNA synthetase family.</text>
</comment>
<proteinExistence type="inferred from homology"/>
<dbReference type="InterPro" id="IPR001412">
    <property type="entry name" value="aa-tRNA-synth_I_CS"/>
</dbReference>
<dbReference type="AlphaFoldDB" id="A0AAV5VPN7"/>
<sequence>SVQGYFSRWVQFGPGELPSPGRMSSRLAARRATIIASRLSSTEASGSTTSHPEVILSGIQPTGVPHLGNYFGAIRPWLKIQTEKPSTPFFLGIADMHAISLGPVPADKLRNDVFHMAASLLAAGIDPSTTILFRMSTIPEISQLSWILGSLQTVSKLQRLPQYKDKSGRFARSGVPLGLLSYPVLQAADVLGFRATQVPVGADQAQHMNLLTDLALSFNTAWDAEIFPIPKALIAPHARIKSLRAPHQKMSKSDSSERGRINITDDTDSIVDKCRKAQSDSTPEIEYNPGRRTAVANLIDLLAAVRESTPEAVVKDAEGWNTVQLKDALAAETEMLIAPIRDRYENITKDPEEVYRILRANEENARATVAVTMKLVMKAVGFR</sequence>
<dbReference type="EC" id="6.1.1.2" evidence="3"/>
<evidence type="ECO:0000256" key="6">
    <source>
        <dbReference type="ARBA" id="ARBA00022840"/>
    </source>
</evidence>
<gene>
    <name evidence="11" type="ORF">PFISCL1PPCAC_11853</name>
</gene>
<keyword evidence="12" id="KW-1185">Reference proteome</keyword>
<evidence type="ECO:0000256" key="5">
    <source>
        <dbReference type="ARBA" id="ARBA00022741"/>
    </source>
</evidence>
<reference evidence="11" key="1">
    <citation type="submission" date="2023-10" db="EMBL/GenBank/DDBJ databases">
        <title>Genome assembly of Pristionchus species.</title>
        <authorList>
            <person name="Yoshida K."/>
            <person name="Sommer R.J."/>
        </authorList>
    </citation>
    <scope>NUCLEOTIDE SEQUENCE</scope>
    <source>
        <strain evidence="11">RS5133</strain>
    </source>
</reference>
<dbReference type="PANTHER" id="PTHR43766:SF1">
    <property type="entry name" value="TRYPTOPHAN--TRNA LIGASE, MITOCHONDRIAL"/>
    <property type="match status" value="1"/>
</dbReference>
<evidence type="ECO:0000313" key="11">
    <source>
        <dbReference type="EMBL" id="GMT20556.1"/>
    </source>
</evidence>
<dbReference type="GO" id="GO:0004830">
    <property type="term" value="F:tryptophan-tRNA ligase activity"/>
    <property type="evidence" value="ECO:0007669"/>
    <property type="project" value="UniProtKB-EC"/>
</dbReference>
<evidence type="ECO:0000313" key="12">
    <source>
        <dbReference type="Proteomes" id="UP001432322"/>
    </source>
</evidence>
<dbReference type="InterPro" id="IPR050203">
    <property type="entry name" value="Trp-tRNA_synthetase"/>
</dbReference>
<dbReference type="PANTHER" id="PTHR43766">
    <property type="entry name" value="TRYPTOPHAN--TRNA LIGASE, MITOCHONDRIAL"/>
    <property type="match status" value="1"/>
</dbReference>
<dbReference type="GO" id="GO:0005759">
    <property type="term" value="C:mitochondrial matrix"/>
    <property type="evidence" value="ECO:0007669"/>
    <property type="project" value="TreeGrafter"/>
</dbReference>
<dbReference type="InterPro" id="IPR014729">
    <property type="entry name" value="Rossmann-like_a/b/a_fold"/>
</dbReference>
<keyword evidence="5 10" id="KW-0547">Nucleotide-binding</keyword>
<evidence type="ECO:0000256" key="9">
    <source>
        <dbReference type="ARBA" id="ARBA00030268"/>
    </source>
</evidence>